<dbReference type="InterPro" id="IPR012677">
    <property type="entry name" value="Nucleotide-bd_a/b_plait_sf"/>
</dbReference>
<dbReference type="SUPFAM" id="SSF54928">
    <property type="entry name" value="RNA-binding domain, RBD"/>
    <property type="match status" value="2"/>
</dbReference>
<dbReference type="FunFam" id="3.30.70.330:FF:000063">
    <property type="entry name" value="MEI2-like protein 5 isoform 2"/>
    <property type="match status" value="1"/>
</dbReference>
<dbReference type="SMART" id="SM00360">
    <property type="entry name" value="RRM"/>
    <property type="match status" value="3"/>
</dbReference>
<comment type="function">
    <text evidence="4">Probable RNA-binding protein that plays a role in meiosis and vegetative growth.</text>
</comment>
<evidence type="ECO:0000259" key="7">
    <source>
        <dbReference type="PROSITE" id="PS50102"/>
    </source>
</evidence>
<organism evidence="8 9">
    <name type="scientific">Senna tora</name>
    <dbReference type="NCBI Taxonomy" id="362788"/>
    <lineage>
        <taxon>Eukaryota</taxon>
        <taxon>Viridiplantae</taxon>
        <taxon>Streptophyta</taxon>
        <taxon>Embryophyta</taxon>
        <taxon>Tracheophyta</taxon>
        <taxon>Spermatophyta</taxon>
        <taxon>Magnoliopsida</taxon>
        <taxon>eudicotyledons</taxon>
        <taxon>Gunneridae</taxon>
        <taxon>Pentapetalae</taxon>
        <taxon>rosids</taxon>
        <taxon>fabids</taxon>
        <taxon>Fabales</taxon>
        <taxon>Fabaceae</taxon>
        <taxon>Caesalpinioideae</taxon>
        <taxon>Cassia clade</taxon>
        <taxon>Senna</taxon>
    </lineage>
</organism>
<dbReference type="Proteomes" id="UP000634136">
    <property type="component" value="Unassembled WGS sequence"/>
</dbReference>
<feature type="domain" description="RRM" evidence="7">
    <location>
        <begin position="286"/>
        <end position="359"/>
    </location>
</feature>
<dbReference type="InterPro" id="IPR035979">
    <property type="entry name" value="RBD_domain_sf"/>
</dbReference>
<dbReference type="FunFam" id="3.30.70.330:FF:000101">
    <property type="entry name" value="Protein MEI2-like 1"/>
    <property type="match status" value="1"/>
</dbReference>
<dbReference type="GO" id="GO:0045927">
    <property type="term" value="P:positive regulation of growth"/>
    <property type="evidence" value="ECO:0007669"/>
    <property type="project" value="UniProtKB-ARBA"/>
</dbReference>
<proteinExistence type="predicted"/>
<reference evidence="8" key="1">
    <citation type="submission" date="2020-09" db="EMBL/GenBank/DDBJ databases">
        <title>Genome-Enabled Discovery of Anthraquinone Biosynthesis in Senna tora.</title>
        <authorList>
            <person name="Kang S.-H."/>
            <person name="Pandey R.P."/>
            <person name="Lee C.-M."/>
            <person name="Sim J.-S."/>
            <person name="Jeong J.-T."/>
            <person name="Choi B.-S."/>
            <person name="Jung M."/>
            <person name="Ginzburg D."/>
            <person name="Zhao K."/>
            <person name="Won S.Y."/>
            <person name="Oh T.-J."/>
            <person name="Yu Y."/>
            <person name="Kim N.-H."/>
            <person name="Lee O.R."/>
            <person name="Lee T.-H."/>
            <person name="Bashyal P."/>
            <person name="Kim T.-S."/>
            <person name="Lee W.-H."/>
            <person name="Kawkins C."/>
            <person name="Kim C.-K."/>
            <person name="Kim J.S."/>
            <person name="Ahn B.O."/>
            <person name="Rhee S.Y."/>
            <person name="Sohng J.K."/>
        </authorList>
    </citation>
    <scope>NUCLEOTIDE SEQUENCE</scope>
    <source>
        <tissue evidence="8">Leaf</tissue>
    </source>
</reference>
<keyword evidence="1" id="KW-0677">Repeat</keyword>
<comment type="caution">
    <text evidence="8">The sequence shown here is derived from an EMBL/GenBank/DDBJ whole genome shotgun (WGS) entry which is preliminary data.</text>
</comment>
<feature type="region of interest" description="Disordered" evidence="6">
    <location>
        <begin position="846"/>
        <end position="866"/>
    </location>
</feature>
<dbReference type="CDD" id="cd12531">
    <property type="entry name" value="RRM3_MEI2_like"/>
    <property type="match status" value="1"/>
</dbReference>
<dbReference type="InterPro" id="IPR034454">
    <property type="entry name" value="MEI2-like_RRM3"/>
</dbReference>
<dbReference type="GO" id="GO:0003723">
    <property type="term" value="F:RNA binding"/>
    <property type="evidence" value="ECO:0007669"/>
    <property type="project" value="UniProtKB-UniRule"/>
</dbReference>
<feature type="compositionally biased region" description="Low complexity" evidence="6">
    <location>
        <begin position="492"/>
        <end position="503"/>
    </location>
</feature>
<feature type="domain" description="RRM" evidence="7">
    <location>
        <begin position="201"/>
        <end position="274"/>
    </location>
</feature>
<evidence type="ECO:0000313" key="8">
    <source>
        <dbReference type="EMBL" id="KAF7803212.1"/>
    </source>
</evidence>
<dbReference type="Pfam" id="PF04059">
    <property type="entry name" value="RRM_2"/>
    <property type="match status" value="1"/>
</dbReference>
<keyword evidence="2 5" id="KW-0694">RNA-binding</keyword>
<dbReference type="CDD" id="cd12524">
    <property type="entry name" value="RRM1_MEI2_like"/>
    <property type="match status" value="1"/>
</dbReference>
<dbReference type="OrthoDB" id="417481at2759"/>
<dbReference type="InterPro" id="IPR007201">
    <property type="entry name" value="Mei2-like_Rrm_C"/>
</dbReference>
<dbReference type="PANTHER" id="PTHR23189">
    <property type="entry name" value="RNA RECOGNITION MOTIF-CONTAINING"/>
    <property type="match status" value="1"/>
</dbReference>
<feature type="region of interest" description="Disordered" evidence="6">
    <location>
        <begin position="455"/>
        <end position="505"/>
    </location>
</feature>
<dbReference type="GO" id="GO:0045836">
    <property type="term" value="P:positive regulation of meiotic nuclear division"/>
    <property type="evidence" value="ECO:0007669"/>
    <property type="project" value="UniProtKB-ARBA"/>
</dbReference>
<dbReference type="Pfam" id="PF00076">
    <property type="entry name" value="RRM_1"/>
    <property type="match status" value="2"/>
</dbReference>
<keyword evidence="3" id="KW-0469">Meiosis</keyword>
<protein>
    <submittedName>
        <fullName evidence="8">Protein MEI2-like 5</fullName>
    </submittedName>
</protein>
<sequence length="866" mass="95024">MKQKGDAMKQSFDISASGPTKIPSINIPKAVGRSAWEVLPGSDAYHASSDASLFSSSLPVLPHEKLNLNDAENDYQSVDDISSGFEKIHQDLEVNESLEGADIHAIGPVLPDDEEELLAGIADDFDLSGLPGSLEDLEEYDLFGSGGGMELETDPQESLNVGMTNLSFSDSAISNGLPHYSFPNGVGTVAGEHPYGEHPSRTLFVRNINSNVEDSELRALFEQYGDIRTLYTACKHRGFVMISYYDIRAARTAMRALQNKPLRRRKLDIHFSIPKDNPSDKDINQGTLVVFNLDPSVSNEDLRQIFGAYGEVKEIRETPHKRHHKFIEFYDVRAAEAALKSLNRSDIAGKRIKLEPSRPGGARRNLMLQLNQDLDQDESRSFRHQVGSPVANSPPGNWLQFNSPIEHKPMQSISNSPGSRIISPTSNNLSGLASILQSQVSNNVKGAAVGKDLGRSSHGEQIFSSTNSSHGATFQSHSLPEPTFSQYQGALSSFGPSTSNGSSVETLSGPQFLWGSSSLYSEHTKPSPWPRPSVGLPFTSNGKGHAFPFSGQSSSLVGSSQHHLQHHVGSAPSGVPFERRFGFLPESPETSFMNHVGYGGINLGHNDGNYMVNMGGSVNAGITIPRNMSENVQSNFRMRSSPRLSPVFLGNGPFPGLPPTTMDGLTDRGRSRRVENNGNQVDSKKQFLLDLDKIKSGEDNRTTLMIKNIPNKYTSKMLLAAIDENHRGTYDFLYLPIDFKNKCNVGYAFINMLSPSLIIPFYETFNGKKWEKFNSEKVASLAYARIQGKSALVSHFQNSSLMNEDKRCRPILFHSEGPEAGDQIVQEHLPSNSLINIQVLRSIESHSTDFSGSPPMDTPPVNLETS</sequence>
<dbReference type="CDD" id="cd12529">
    <property type="entry name" value="RRM2_MEI2_like"/>
    <property type="match status" value="1"/>
</dbReference>
<evidence type="ECO:0000256" key="3">
    <source>
        <dbReference type="ARBA" id="ARBA00023254"/>
    </source>
</evidence>
<feature type="compositionally biased region" description="Polar residues" evidence="6">
    <location>
        <begin position="462"/>
        <end position="491"/>
    </location>
</feature>
<dbReference type="PROSITE" id="PS50102">
    <property type="entry name" value="RRM"/>
    <property type="match status" value="2"/>
</dbReference>
<name>A0A834VZE9_9FABA</name>
<evidence type="ECO:0000256" key="4">
    <source>
        <dbReference type="ARBA" id="ARBA00058438"/>
    </source>
</evidence>
<evidence type="ECO:0000313" key="9">
    <source>
        <dbReference type="Proteomes" id="UP000634136"/>
    </source>
</evidence>
<evidence type="ECO:0000256" key="5">
    <source>
        <dbReference type="PROSITE-ProRule" id="PRU00176"/>
    </source>
</evidence>
<evidence type="ECO:0000256" key="2">
    <source>
        <dbReference type="ARBA" id="ARBA00022884"/>
    </source>
</evidence>
<dbReference type="Gene3D" id="3.30.70.330">
    <property type="match status" value="2"/>
</dbReference>
<evidence type="ECO:0000256" key="1">
    <source>
        <dbReference type="ARBA" id="ARBA00022737"/>
    </source>
</evidence>
<gene>
    <name evidence="8" type="ORF">G2W53_042323</name>
</gene>
<dbReference type="GO" id="GO:0051321">
    <property type="term" value="P:meiotic cell cycle"/>
    <property type="evidence" value="ECO:0007669"/>
    <property type="project" value="UniProtKB-KW"/>
</dbReference>
<keyword evidence="9" id="KW-1185">Reference proteome</keyword>
<dbReference type="EMBL" id="JAAIUW010000013">
    <property type="protein sequence ID" value="KAF7803212.1"/>
    <property type="molecule type" value="Genomic_DNA"/>
</dbReference>
<accession>A0A834VZE9</accession>
<dbReference type="AlphaFoldDB" id="A0A834VZE9"/>
<evidence type="ECO:0000256" key="6">
    <source>
        <dbReference type="SAM" id="MobiDB-lite"/>
    </source>
</evidence>
<dbReference type="InterPro" id="IPR000504">
    <property type="entry name" value="RRM_dom"/>
</dbReference>
<dbReference type="InterPro" id="IPR034453">
    <property type="entry name" value="MEI2-like_RRM1"/>
</dbReference>